<dbReference type="AlphaFoldDB" id="A0AAN6Q6S0"/>
<evidence type="ECO:0000256" key="2">
    <source>
        <dbReference type="ARBA" id="ARBA00048655"/>
    </source>
</evidence>
<keyword evidence="3" id="KW-0808">Transferase</keyword>
<proteinExistence type="inferred from homology"/>
<dbReference type="GO" id="GO:0016301">
    <property type="term" value="F:kinase activity"/>
    <property type="evidence" value="ECO:0007669"/>
    <property type="project" value="UniProtKB-UniRule"/>
</dbReference>
<protein>
    <recommendedName>
        <fullName evidence="1">protein-ribulosamine 3-kinase</fullName>
        <ecNumber evidence="1">2.7.1.172</ecNumber>
    </recommendedName>
</protein>
<dbReference type="PIRSF" id="PIRSF006221">
    <property type="entry name" value="Ketosamine-3-kinase"/>
    <property type="match status" value="1"/>
</dbReference>
<comment type="similarity">
    <text evidence="3">Belongs to the fructosamine kinase family.</text>
</comment>
<reference evidence="4" key="2">
    <citation type="submission" date="2023-05" db="EMBL/GenBank/DDBJ databases">
        <authorList>
            <consortium name="Lawrence Berkeley National Laboratory"/>
            <person name="Steindorff A."/>
            <person name="Hensen N."/>
            <person name="Bonometti L."/>
            <person name="Westerberg I."/>
            <person name="Brannstrom I.O."/>
            <person name="Guillou S."/>
            <person name="Cros-Aarteil S."/>
            <person name="Calhoun S."/>
            <person name="Haridas S."/>
            <person name="Kuo A."/>
            <person name="Mondo S."/>
            <person name="Pangilinan J."/>
            <person name="Riley R."/>
            <person name="Labutti K."/>
            <person name="Andreopoulos B."/>
            <person name="Lipzen A."/>
            <person name="Chen C."/>
            <person name="Yanf M."/>
            <person name="Daum C."/>
            <person name="Ng V."/>
            <person name="Clum A."/>
            <person name="Ohm R."/>
            <person name="Martin F."/>
            <person name="Silar P."/>
            <person name="Natvig D."/>
            <person name="Lalanne C."/>
            <person name="Gautier V."/>
            <person name="Ament-Velasquez S.L."/>
            <person name="Kruys A."/>
            <person name="Hutchinson M.I."/>
            <person name="Powell A.J."/>
            <person name="Barry K."/>
            <person name="Miller A.N."/>
            <person name="Grigoriev I.V."/>
            <person name="Debuchy R."/>
            <person name="Gladieux P."/>
            <person name="Thoren M.H."/>
            <person name="Johannesson H."/>
        </authorList>
    </citation>
    <scope>NUCLEOTIDE SEQUENCE</scope>
    <source>
        <strain evidence="4">CBS 757.83</strain>
    </source>
</reference>
<dbReference type="InterPro" id="IPR016477">
    <property type="entry name" value="Fructo-/Ketosamine-3-kinase"/>
</dbReference>
<evidence type="ECO:0000313" key="5">
    <source>
        <dbReference type="Proteomes" id="UP001305647"/>
    </source>
</evidence>
<name>A0AAN6Q6S0_9PEZI</name>
<reference evidence="4" key="1">
    <citation type="journal article" date="2023" name="Mol. Phylogenet. Evol.">
        <title>Genome-scale phylogeny and comparative genomics of the fungal order Sordariales.</title>
        <authorList>
            <person name="Hensen N."/>
            <person name="Bonometti L."/>
            <person name="Westerberg I."/>
            <person name="Brannstrom I.O."/>
            <person name="Guillou S."/>
            <person name="Cros-Aarteil S."/>
            <person name="Calhoun S."/>
            <person name="Haridas S."/>
            <person name="Kuo A."/>
            <person name="Mondo S."/>
            <person name="Pangilinan J."/>
            <person name="Riley R."/>
            <person name="LaButti K."/>
            <person name="Andreopoulos B."/>
            <person name="Lipzen A."/>
            <person name="Chen C."/>
            <person name="Yan M."/>
            <person name="Daum C."/>
            <person name="Ng V."/>
            <person name="Clum A."/>
            <person name="Steindorff A."/>
            <person name="Ohm R.A."/>
            <person name="Martin F."/>
            <person name="Silar P."/>
            <person name="Natvig D.O."/>
            <person name="Lalanne C."/>
            <person name="Gautier V."/>
            <person name="Ament-Velasquez S.L."/>
            <person name="Kruys A."/>
            <person name="Hutchinson M.I."/>
            <person name="Powell A.J."/>
            <person name="Barry K."/>
            <person name="Miller A.N."/>
            <person name="Grigoriev I.V."/>
            <person name="Debuchy R."/>
            <person name="Gladieux P."/>
            <person name="Hiltunen Thoren M."/>
            <person name="Johannesson H."/>
        </authorList>
    </citation>
    <scope>NUCLEOTIDE SEQUENCE</scope>
    <source>
        <strain evidence="4">CBS 757.83</strain>
    </source>
</reference>
<keyword evidence="3" id="KW-0418">Kinase</keyword>
<dbReference type="SUPFAM" id="SSF56112">
    <property type="entry name" value="Protein kinase-like (PK-like)"/>
    <property type="match status" value="1"/>
</dbReference>
<gene>
    <name evidence="4" type="ORF">N658DRAFT_424604</name>
</gene>
<accession>A0AAN6Q6S0</accession>
<dbReference type="PANTHER" id="PTHR12149">
    <property type="entry name" value="FRUCTOSAMINE 3 KINASE-RELATED PROTEIN"/>
    <property type="match status" value="1"/>
</dbReference>
<evidence type="ECO:0000313" key="4">
    <source>
        <dbReference type="EMBL" id="KAK4101797.1"/>
    </source>
</evidence>
<dbReference type="Pfam" id="PF03881">
    <property type="entry name" value="Fructosamin_kin"/>
    <property type="match status" value="1"/>
</dbReference>
<dbReference type="EC" id="2.7.1.172" evidence="1"/>
<evidence type="ECO:0000256" key="3">
    <source>
        <dbReference type="PIRNR" id="PIRNR006221"/>
    </source>
</evidence>
<keyword evidence="5" id="KW-1185">Reference proteome</keyword>
<dbReference type="FunFam" id="3.90.1200.10:FF:000018">
    <property type="entry name" value="Fructosamine-3-kinase, putative"/>
    <property type="match status" value="1"/>
</dbReference>
<dbReference type="InterPro" id="IPR011009">
    <property type="entry name" value="Kinase-like_dom_sf"/>
</dbReference>
<dbReference type="PANTHER" id="PTHR12149:SF8">
    <property type="entry name" value="PROTEIN-RIBULOSAMINE 3-KINASE"/>
    <property type="match status" value="1"/>
</dbReference>
<evidence type="ECO:0000256" key="1">
    <source>
        <dbReference type="ARBA" id="ARBA00011961"/>
    </source>
</evidence>
<organism evidence="4 5">
    <name type="scientific">Parathielavia hyrcaniae</name>
    <dbReference type="NCBI Taxonomy" id="113614"/>
    <lineage>
        <taxon>Eukaryota</taxon>
        <taxon>Fungi</taxon>
        <taxon>Dikarya</taxon>
        <taxon>Ascomycota</taxon>
        <taxon>Pezizomycotina</taxon>
        <taxon>Sordariomycetes</taxon>
        <taxon>Sordariomycetidae</taxon>
        <taxon>Sordariales</taxon>
        <taxon>Chaetomiaceae</taxon>
        <taxon>Parathielavia</taxon>
    </lineage>
</organism>
<dbReference type="Gene3D" id="3.90.1200.10">
    <property type="match status" value="1"/>
</dbReference>
<comment type="caution">
    <text evidence="4">The sequence shown here is derived from an EMBL/GenBank/DDBJ whole genome shotgun (WGS) entry which is preliminary data.</text>
</comment>
<dbReference type="Proteomes" id="UP001305647">
    <property type="component" value="Unassembled WGS sequence"/>
</dbReference>
<comment type="catalytic activity">
    <reaction evidence="2">
        <text>N(6)-D-ribulosyl-L-lysyl-[protein] + ATP = N(6)-(3-O-phospho-D-ribulosyl)-L-lysyl-[protein] + ADP + H(+)</text>
        <dbReference type="Rhea" id="RHEA:48432"/>
        <dbReference type="Rhea" id="RHEA-COMP:12103"/>
        <dbReference type="Rhea" id="RHEA-COMP:12104"/>
        <dbReference type="ChEBI" id="CHEBI:15378"/>
        <dbReference type="ChEBI" id="CHEBI:30616"/>
        <dbReference type="ChEBI" id="CHEBI:90418"/>
        <dbReference type="ChEBI" id="CHEBI:90420"/>
        <dbReference type="ChEBI" id="CHEBI:456216"/>
        <dbReference type="EC" id="2.7.1.172"/>
    </reaction>
    <physiologicalReaction direction="left-to-right" evidence="2">
        <dbReference type="Rhea" id="RHEA:48433"/>
    </physiologicalReaction>
</comment>
<dbReference type="GO" id="GO:0102193">
    <property type="term" value="F:protein-ribulosamine 3-kinase activity"/>
    <property type="evidence" value="ECO:0007669"/>
    <property type="project" value="UniProtKB-EC"/>
</dbReference>
<sequence>MAPSVDPAILEPLGLELTGSRLVPIGGSSFSSAYKLVVTSNGEDLSFFVKTGTGPDAEIMFRGEYTSLNALHSADPSLHLCPRAHAHGTLRSSPGKYFLVTDYLDLTSSTTTTPGAGTGLSLAAKLAKLHTTPVPTPPGSSKPKFGFPVPNCCGATIQPNPWTESWSDFYAEHRLRAILRELARKNGSDDDRELADAVEEVASAVVPRLLGEGHLRGVYPVVVHGDLWSGNCGLGRIANEEGGGGVEEVVFDPSCVYGHSEYELGIMRLFGGFGSRFWKEYQSLVPRAEPEEEWEDRLALYELYHQLNHYALFGGGYRSGAMSIMRKLISKYGGATPEQQQT</sequence>
<dbReference type="EMBL" id="MU863633">
    <property type="protein sequence ID" value="KAK4101797.1"/>
    <property type="molecule type" value="Genomic_DNA"/>
</dbReference>